<dbReference type="GO" id="GO:0006032">
    <property type="term" value="P:chitin catabolic process"/>
    <property type="evidence" value="ECO:0007669"/>
    <property type="project" value="TreeGrafter"/>
</dbReference>
<feature type="chain" id="PRO_5019445551" description="GH18 domain-containing protein" evidence="1">
    <location>
        <begin position="19"/>
        <end position="455"/>
    </location>
</feature>
<feature type="domain" description="GH18" evidence="2">
    <location>
        <begin position="72"/>
        <end position="453"/>
    </location>
</feature>
<dbReference type="InterPro" id="IPR050314">
    <property type="entry name" value="Glycosyl_Hydrlase_18"/>
</dbReference>
<evidence type="ECO:0000313" key="3">
    <source>
        <dbReference type="EMBL" id="PPR07215.1"/>
    </source>
</evidence>
<dbReference type="InParanoid" id="A0A409YW11"/>
<dbReference type="Pfam" id="PF00704">
    <property type="entry name" value="Glyco_hydro_18"/>
    <property type="match status" value="1"/>
</dbReference>
<dbReference type="AlphaFoldDB" id="A0A409YW11"/>
<evidence type="ECO:0000259" key="2">
    <source>
        <dbReference type="PROSITE" id="PS51910"/>
    </source>
</evidence>
<dbReference type="STRING" id="231916.A0A409YW11"/>
<dbReference type="InterPro" id="IPR011583">
    <property type="entry name" value="Chitinase_II/V-like_cat"/>
</dbReference>
<dbReference type="GO" id="GO:0005975">
    <property type="term" value="P:carbohydrate metabolic process"/>
    <property type="evidence" value="ECO:0007669"/>
    <property type="project" value="InterPro"/>
</dbReference>
<feature type="signal peptide" evidence="1">
    <location>
        <begin position="1"/>
        <end position="18"/>
    </location>
</feature>
<comment type="caution">
    <text evidence="3">The sequence shown here is derived from an EMBL/GenBank/DDBJ whole genome shotgun (WGS) entry which is preliminary data.</text>
</comment>
<dbReference type="InterPro" id="IPR001223">
    <property type="entry name" value="Glyco_hydro18_cat"/>
</dbReference>
<sequence>MKSPKIIFLVLQVSAVSSFSVAHAATLFHLDLHAIHQPRNADMQVPLLYLTPNTPKYAAHVAHALSVGLQRMLFMGYYPDWLGSTFPPERIDYRRFDWIDFAFAVPEANATLSWDDPGAPDLLDRLVSGAHSNGCKVKLSIGGWTGSKHQFKNIVRHFSSVMATDHLRESFVNNVVAAYQTYQLDGIEIDWEYPGHSGSSANKPRADDTANFLEFLRSLRAALPAEAKITAAVEPTPFVDDKGLPLKDVSDFAEVLDWILIMNYDLWGSSSHPGPNAPLYDACGNSTQPAGSALGSYTAWTQASFPAYKLVLGLPSYGYISSSSARFLRTRSKATKKQHKQSTSFKISSGDGDSDGQVQFRDLISQGALSPLHNNLYESAHGFERLWDFCSGTPYLQSSQSKQVITFDDPMSLGMKATFAKEVGMLGVNLFDIHGDTNDWNLTDAIRNSLGLHET</sequence>
<dbReference type="PANTHER" id="PTHR11177:SF392">
    <property type="entry name" value="HAP41P"/>
    <property type="match status" value="1"/>
</dbReference>
<dbReference type="PROSITE" id="PS51910">
    <property type="entry name" value="GH18_2"/>
    <property type="match status" value="1"/>
</dbReference>
<dbReference type="SUPFAM" id="SSF51445">
    <property type="entry name" value="(Trans)glycosidases"/>
    <property type="match status" value="1"/>
</dbReference>
<keyword evidence="1" id="KW-0732">Signal</keyword>
<organism evidence="3 4">
    <name type="scientific">Gymnopilus dilepis</name>
    <dbReference type="NCBI Taxonomy" id="231916"/>
    <lineage>
        <taxon>Eukaryota</taxon>
        <taxon>Fungi</taxon>
        <taxon>Dikarya</taxon>
        <taxon>Basidiomycota</taxon>
        <taxon>Agaricomycotina</taxon>
        <taxon>Agaricomycetes</taxon>
        <taxon>Agaricomycetidae</taxon>
        <taxon>Agaricales</taxon>
        <taxon>Agaricineae</taxon>
        <taxon>Hymenogastraceae</taxon>
        <taxon>Gymnopilus</taxon>
    </lineage>
</organism>
<dbReference type="InterPro" id="IPR029070">
    <property type="entry name" value="Chitinase_insertion_sf"/>
</dbReference>
<gene>
    <name evidence="3" type="ORF">CVT26_012648</name>
</gene>
<dbReference type="Gene3D" id="3.10.50.10">
    <property type="match status" value="1"/>
</dbReference>
<dbReference type="EMBL" id="NHYE01000160">
    <property type="protein sequence ID" value="PPR07215.1"/>
    <property type="molecule type" value="Genomic_DNA"/>
</dbReference>
<dbReference type="SMART" id="SM00636">
    <property type="entry name" value="Glyco_18"/>
    <property type="match status" value="1"/>
</dbReference>
<dbReference type="Gene3D" id="3.20.20.80">
    <property type="entry name" value="Glycosidases"/>
    <property type="match status" value="1"/>
</dbReference>
<accession>A0A409YW11</accession>
<dbReference type="GO" id="GO:0008061">
    <property type="term" value="F:chitin binding"/>
    <property type="evidence" value="ECO:0007669"/>
    <property type="project" value="InterPro"/>
</dbReference>
<reference evidence="3 4" key="1">
    <citation type="journal article" date="2018" name="Evol. Lett.">
        <title>Horizontal gene cluster transfer increased hallucinogenic mushroom diversity.</title>
        <authorList>
            <person name="Reynolds H.T."/>
            <person name="Vijayakumar V."/>
            <person name="Gluck-Thaler E."/>
            <person name="Korotkin H.B."/>
            <person name="Matheny P.B."/>
            <person name="Slot J.C."/>
        </authorList>
    </citation>
    <scope>NUCLEOTIDE SEQUENCE [LARGE SCALE GENOMIC DNA]</scope>
    <source>
        <strain evidence="3 4">SRW20</strain>
    </source>
</reference>
<evidence type="ECO:0000256" key="1">
    <source>
        <dbReference type="SAM" id="SignalP"/>
    </source>
</evidence>
<dbReference type="InterPro" id="IPR017853">
    <property type="entry name" value="GH"/>
</dbReference>
<protein>
    <recommendedName>
        <fullName evidence="2">GH18 domain-containing protein</fullName>
    </recommendedName>
</protein>
<evidence type="ECO:0000313" key="4">
    <source>
        <dbReference type="Proteomes" id="UP000284706"/>
    </source>
</evidence>
<proteinExistence type="predicted"/>
<keyword evidence="4" id="KW-1185">Reference proteome</keyword>
<dbReference type="GO" id="GO:0004568">
    <property type="term" value="F:chitinase activity"/>
    <property type="evidence" value="ECO:0007669"/>
    <property type="project" value="TreeGrafter"/>
</dbReference>
<dbReference type="PANTHER" id="PTHR11177">
    <property type="entry name" value="CHITINASE"/>
    <property type="match status" value="1"/>
</dbReference>
<dbReference type="Proteomes" id="UP000284706">
    <property type="component" value="Unassembled WGS sequence"/>
</dbReference>
<dbReference type="OrthoDB" id="73875at2759"/>
<name>A0A409YW11_9AGAR</name>
<dbReference type="GO" id="GO:0005576">
    <property type="term" value="C:extracellular region"/>
    <property type="evidence" value="ECO:0007669"/>
    <property type="project" value="TreeGrafter"/>
</dbReference>